<evidence type="ECO:0000313" key="8">
    <source>
        <dbReference type="EMBL" id="EGT56596.1"/>
    </source>
</evidence>
<keyword evidence="6" id="KW-1003">Cell membrane</keyword>
<keyword evidence="6" id="KW-0407">Ion channel</keyword>
<keyword evidence="6" id="KW-0869">Chloride channel</keyword>
<dbReference type="InterPro" id="IPR021134">
    <property type="entry name" value="Bestrophin-like"/>
</dbReference>
<dbReference type="STRING" id="135651.G0MGG6"/>
<evidence type="ECO:0000256" key="6">
    <source>
        <dbReference type="RuleBase" id="RU363126"/>
    </source>
</evidence>
<feature type="compositionally biased region" description="Polar residues" evidence="7">
    <location>
        <begin position="483"/>
        <end position="500"/>
    </location>
</feature>
<keyword evidence="3 6" id="KW-1133">Transmembrane helix</keyword>
<keyword evidence="6" id="KW-0813">Transport</keyword>
<keyword evidence="4 6" id="KW-0472">Membrane</keyword>
<evidence type="ECO:0000313" key="9">
    <source>
        <dbReference type="Proteomes" id="UP000008068"/>
    </source>
</evidence>
<dbReference type="Proteomes" id="UP000008068">
    <property type="component" value="Unassembled WGS sequence"/>
</dbReference>
<dbReference type="GO" id="GO:0005254">
    <property type="term" value="F:chloride channel activity"/>
    <property type="evidence" value="ECO:0007669"/>
    <property type="project" value="UniProtKB-KW"/>
</dbReference>
<accession>G0MGG6</accession>
<reference evidence="9" key="1">
    <citation type="submission" date="2011-07" db="EMBL/GenBank/DDBJ databases">
        <authorList>
            <consortium name="Caenorhabditis brenneri Sequencing and Analysis Consortium"/>
            <person name="Wilson R.K."/>
        </authorList>
    </citation>
    <scope>NUCLEOTIDE SEQUENCE [LARGE SCALE GENOMIC DNA]</scope>
    <source>
        <strain evidence="9">PB2801</strain>
    </source>
</reference>
<evidence type="ECO:0000256" key="5">
    <source>
        <dbReference type="ARBA" id="ARBA00034769"/>
    </source>
</evidence>
<dbReference type="HOGENOM" id="CLU_439573_0_0_1"/>
<keyword evidence="6" id="KW-0406">Ion transport</keyword>
<evidence type="ECO:0000256" key="7">
    <source>
        <dbReference type="SAM" id="MobiDB-lite"/>
    </source>
</evidence>
<dbReference type="FunCoup" id="G0MGG6">
    <property type="interactions" value="559"/>
</dbReference>
<comment type="similarity">
    <text evidence="5 6">Belongs to the anion channel-forming bestrophin (TC 1.A.46) family. Calcium-sensitive chloride channel subfamily.</text>
</comment>
<keyword evidence="2 6" id="KW-0812">Transmembrane</keyword>
<dbReference type="InterPro" id="IPR000615">
    <property type="entry name" value="Bestrophin"/>
</dbReference>
<feature type="compositionally biased region" description="Acidic residues" evidence="7">
    <location>
        <begin position="600"/>
        <end position="611"/>
    </location>
</feature>
<dbReference type="eggNOG" id="KOG3547">
    <property type="taxonomic scope" value="Eukaryota"/>
</dbReference>
<feature type="compositionally biased region" description="Basic residues" evidence="7">
    <location>
        <begin position="640"/>
        <end position="649"/>
    </location>
</feature>
<proteinExistence type="inferred from homology"/>
<name>G0MGG6_CAEBE</name>
<evidence type="ECO:0000256" key="3">
    <source>
        <dbReference type="ARBA" id="ARBA00022989"/>
    </source>
</evidence>
<dbReference type="EMBL" id="GL379793">
    <property type="protein sequence ID" value="EGT56596.1"/>
    <property type="molecule type" value="Genomic_DNA"/>
</dbReference>
<dbReference type="PANTHER" id="PTHR10736">
    <property type="entry name" value="BESTROPHIN"/>
    <property type="match status" value="1"/>
</dbReference>
<sequence>MYCSNDDKLQPGSVHFKAVDTVQVAPKMAWKYLEGCDTRACRLASPIWDTQCHIQNSTESRAAEVSRYEYSNPINGNFRTFERIVQYCDSRLSYIPLNFMLGFFVTAVVNRWTYLYQIIGFIDNIGLMAAEYVRGRTEQARMYRRNIVRYCELAQVLVFRDISMRTRRRFPTLDTVVAAGFMMPHEKDRYDEIQYKYSKYWVPFQWAFSLTYEARKKGLIESDYYQVVVQDEIKKFRTGLAWICNYDWVPIPIMYPQLVCLAVHTYFLVCLLARQYVVSEHADNKTEIDLYFPIMSTLQFIFYMGWMKVAEAMLNPFGEDDDDFECNALIDRNITMVLMMVDQGYDRAPDLKRDDFWDEEVEPLYSEATAKIPNNPLKGSVSDVKLPEYVHEIKMVPHCDDTLPLVPGDDIRRRRVSVVPVKPSDQQHHHHGHRTRTSLGNIEMFRSFKNKIERSFSKPHLHDDLGRKTFSHGMLENMEFDNGKSQDGSPANNNSFTNSAFVNSGEDISAKRIDTSSSQPQLSGKRGSEHPFQHHVLDDVIEDDESDENQLTIRKKTSVLEPAITLVERFNEMTGEVEVKNLEEEMAQVAEQAKKNEEEEKKEEEKEEEEKTETVSRPSRTTRPFFIGVVRSESEDQGHPHTRPPTKFE</sequence>
<dbReference type="InParanoid" id="G0MGG6"/>
<feature type="region of interest" description="Disordered" evidence="7">
    <location>
        <begin position="478"/>
        <end position="500"/>
    </location>
</feature>
<evidence type="ECO:0000256" key="1">
    <source>
        <dbReference type="ARBA" id="ARBA00004141"/>
    </source>
</evidence>
<keyword evidence="6" id="KW-0868">Chloride</keyword>
<feature type="transmembrane region" description="Helical" evidence="6">
    <location>
        <begin position="92"/>
        <end position="109"/>
    </location>
</feature>
<dbReference type="GO" id="GO:0034707">
    <property type="term" value="C:chloride channel complex"/>
    <property type="evidence" value="ECO:0007669"/>
    <property type="project" value="UniProtKB-KW"/>
</dbReference>
<organism evidence="9">
    <name type="scientific">Caenorhabditis brenneri</name>
    <name type="common">Nematode worm</name>
    <dbReference type="NCBI Taxonomy" id="135651"/>
    <lineage>
        <taxon>Eukaryota</taxon>
        <taxon>Metazoa</taxon>
        <taxon>Ecdysozoa</taxon>
        <taxon>Nematoda</taxon>
        <taxon>Chromadorea</taxon>
        <taxon>Rhabditida</taxon>
        <taxon>Rhabditina</taxon>
        <taxon>Rhabditomorpha</taxon>
        <taxon>Rhabditoidea</taxon>
        <taxon>Rhabditidae</taxon>
        <taxon>Peloderinae</taxon>
        <taxon>Caenorhabditis</taxon>
    </lineage>
</organism>
<gene>
    <name evidence="8" type="ORF">CAEBREN_29251</name>
</gene>
<dbReference type="OrthoDB" id="201595at2759"/>
<feature type="region of interest" description="Disordered" evidence="7">
    <location>
        <begin position="588"/>
        <end position="649"/>
    </location>
</feature>
<dbReference type="Pfam" id="PF01062">
    <property type="entry name" value="Bestrophin"/>
    <property type="match status" value="1"/>
</dbReference>
<keyword evidence="9" id="KW-1185">Reference proteome</keyword>
<protein>
    <recommendedName>
        <fullName evidence="6">Bestrophin homolog</fullName>
    </recommendedName>
</protein>
<comment type="function">
    <text evidence="6">Forms chloride channels.</text>
</comment>
<dbReference type="GO" id="GO:0005886">
    <property type="term" value="C:plasma membrane"/>
    <property type="evidence" value="ECO:0007669"/>
    <property type="project" value="UniProtKB-SubCell"/>
</dbReference>
<evidence type="ECO:0000256" key="2">
    <source>
        <dbReference type="ARBA" id="ARBA00022692"/>
    </source>
</evidence>
<evidence type="ECO:0000256" key="4">
    <source>
        <dbReference type="ARBA" id="ARBA00023136"/>
    </source>
</evidence>
<dbReference type="AlphaFoldDB" id="G0MGG6"/>
<dbReference type="PANTHER" id="PTHR10736:SF61">
    <property type="entry name" value="BESTROPHIN HOMOLOG 24"/>
    <property type="match status" value="1"/>
</dbReference>
<comment type="subcellular location">
    <subcellularLocation>
        <location evidence="6">Cell membrane</location>
        <topology evidence="6">Multi-pass membrane protein</topology>
    </subcellularLocation>
    <subcellularLocation>
        <location evidence="1">Membrane</location>
        <topology evidence="1">Multi-pass membrane protein</topology>
    </subcellularLocation>
</comment>
<comment type="caution">
    <text evidence="6">Lacks conserved residue(s) required for the propagation of feature annotation.</text>
</comment>